<name>A0A1S2LL78_9BACI</name>
<dbReference type="RefSeq" id="WP_071310106.1">
    <property type="nucleotide sequence ID" value="NZ_MLQR01000031.1"/>
</dbReference>
<keyword evidence="6 9" id="KW-0521">NADP</keyword>
<dbReference type="GO" id="GO:0019674">
    <property type="term" value="P:NAD+ metabolic process"/>
    <property type="evidence" value="ECO:0007669"/>
    <property type="project" value="InterPro"/>
</dbReference>
<dbReference type="PANTHER" id="PTHR20275:SF9">
    <property type="entry name" value="NAD KINASE 2"/>
    <property type="match status" value="1"/>
</dbReference>
<dbReference type="InterPro" id="IPR016064">
    <property type="entry name" value="NAD/diacylglycerol_kinase_sf"/>
</dbReference>
<keyword evidence="2 9" id="KW-0808">Transferase</keyword>
<keyword evidence="5 9" id="KW-0067">ATP-binding</keyword>
<gene>
    <name evidence="9" type="primary">nadK</name>
    <name evidence="10" type="ORF">BKP37_13380</name>
</gene>
<dbReference type="GO" id="GO:0005524">
    <property type="term" value="F:ATP binding"/>
    <property type="evidence" value="ECO:0007669"/>
    <property type="project" value="UniProtKB-KW"/>
</dbReference>
<keyword evidence="7 9" id="KW-0520">NAD</keyword>
<evidence type="ECO:0000256" key="3">
    <source>
        <dbReference type="ARBA" id="ARBA00022741"/>
    </source>
</evidence>
<dbReference type="NCBIfam" id="NF003424">
    <property type="entry name" value="PRK04885.1"/>
    <property type="match status" value="1"/>
</dbReference>
<evidence type="ECO:0000256" key="7">
    <source>
        <dbReference type="ARBA" id="ARBA00023027"/>
    </source>
</evidence>
<accession>A0A1S2LL78</accession>
<comment type="subcellular location">
    <subcellularLocation>
        <location evidence="9">Cytoplasm</location>
    </subcellularLocation>
</comment>
<dbReference type="PANTHER" id="PTHR20275">
    <property type="entry name" value="NAD KINASE"/>
    <property type="match status" value="1"/>
</dbReference>
<dbReference type="InterPro" id="IPR002504">
    <property type="entry name" value="NADK"/>
</dbReference>
<feature type="active site" description="Proton acceptor" evidence="9">
    <location>
        <position position="51"/>
    </location>
</feature>
<dbReference type="GO" id="GO:0003951">
    <property type="term" value="F:NAD+ kinase activity"/>
    <property type="evidence" value="ECO:0007669"/>
    <property type="project" value="UniProtKB-UniRule"/>
</dbReference>
<dbReference type="InterPro" id="IPR017437">
    <property type="entry name" value="ATP-NAD_kinase_PpnK-typ_C"/>
</dbReference>
<feature type="binding site" evidence="9">
    <location>
        <position position="152"/>
    </location>
    <ligand>
        <name>NAD(+)</name>
        <dbReference type="ChEBI" id="CHEBI:57540"/>
    </ligand>
</feature>
<dbReference type="InterPro" id="IPR017438">
    <property type="entry name" value="ATP-NAD_kinase_N"/>
</dbReference>
<dbReference type="OrthoDB" id="9774737at2"/>
<reference evidence="10 11" key="1">
    <citation type="submission" date="2016-10" db="EMBL/GenBank/DDBJ databases">
        <title>Draft genome sequences of four alkaliphilic bacteria belonging to the Anaerobacillus genus.</title>
        <authorList>
            <person name="Bassil N.M."/>
            <person name="Lloyd J.R."/>
        </authorList>
    </citation>
    <scope>NUCLEOTIDE SEQUENCE [LARGE SCALE GENOMIC DNA]</scope>
    <source>
        <strain evidence="10 11">DSM 18345</strain>
    </source>
</reference>
<dbReference type="GO" id="GO:0051287">
    <property type="term" value="F:NAD binding"/>
    <property type="evidence" value="ECO:0007669"/>
    <property type="project" value="UniProtKB-ARBA"/>
</dbReference>
<keyword evidence="1 9" id="KW-0963">Cytoplasm</keyword>
<comment type="caution">
    <text evidence="9">Lacks conserved residue(s) required for the propagation of feature annotation.</text>
</comment>
<sequence length="269" mass="30546">MLTKRNVFLFYKPTNEIEEKIKPFKELLVQYNYRLVSNFKEANIIVSIGGDGAFLQALRKTEFQQEALYLGVNNGDHLGFYTDFSLNDLTSIDEALKNENVEIRQYPAIEVTINDEKPFYCFNECSIRSNVIRTFVVDVFIDDIFFERFRGDGLIVSTPTGSTAYNKSVGGAVVDPRLKSIQLAEISSLNNNEFRTLGSPLILSGNSSMKLSVVQDGNDYPIIGADNEALSIRHCHDVKIKLADIKIKMLKLKDNSFFQRVQKTFLNKN</sequence>
<evidence type="ECO:0000313" key="11">
    <source>
        <dbReference type="Proteomes" id="UP000179524"/>
    </source>
</evidence>
<dbReference type="Proteomes" id="UP000179524">
    <property type="component" value="Unassembled WGS sequence"/>
</dbReference>
<comment type="caution">
    <text evidence="10">The sequence shown here is derived from an EMBL/GenBank/DDBJ whole genome shotgun (WGS) entry which is preliminary data.</text>
</comment>
<dbReference type="Gene3D" id="3.40.50.10330">
    <property type="entry name" value="Probable inorganic polyphosphate/atp-NAD kinase, domain 1"/>
    <property type="match status" value="1"/>
</dbReference>
<dbReference type="HAMAP" id="MF_00361">
    <property type="entry name" value="NAD_kinase"/>
    <property type="match status" value="1"/>
</dbReference>
<feature type="binding site" evidence="9">
    <location>
        <begin position="163"/>
        <end position="168"/>
    </location>
    <ligand>
        <name>NAD(+)</name>
        <dbReference type="ChEBI" id="CHEBI:57540"/>
    </ligand>
</feature>
<keyword evidence="11" id="KW-1185">Reference proteome</keyword>
<evidence type="ECO:0000256" key="5">
    <source>
        <dbReference type="ARBA" id="ARBA00022840"/>
    </source>
</evidence>
<evidence type="ECO:0000256" key="1">
    <source>
        <dbReference type="ARBA" id="ARBA00022490"/>
    </source>
</evidence>
<protein>
    <recommendedName>
        <fullName evidence="9">NAD kinase</fullName>
        <ecNumber evidence="9">2.7.1.23</ecNumber>
    </recommendedName>
    <alternativeName>
        <fullName evidence="9">ATP-dependent NAD kinase</fullName>
    </alternativeName>
</protein>
<dbReference type="GO" id="GO:0005737">
    <property type="term" value="C:cytoplasm"/>
    <property type="evidence" value="ECO:0007669"/>
    <property type="project" value="UniProtKB-SubCell"/>
</dbReference>
<comment type="catalytic activity">
    <reaction evidence="8 9">
        <text>NAD(+) + ATP = ADP + NADP(+) + H(+)</text>
        <dbReference type="Rhea" id="RHEA:18629"/>
        <dbReference type="ChEBI" id="CHEBI:15378"/>
        <dbReference type="ChEBI" id="CHEBI:30616"/>
        <dbReference type="ChEBI" id="CHEBI:57540"/>
        <dbReference type="ChEBI" id="CHEBI:58349"/>
        <dbReference type="ChEBI" id="CHEBI:456216"/>
        <dbReference type="EC" id="2.7.1.23"/>
    </reaction>
</comment>
<feature type="binding site" evidence="9">
    <location>
        <begin position="51"/>
        <end position="52"/>
    </location>
    <ligand>
        <name>NAD(+)</name>
        <dbReference type="ChEBI" id="CHEBI:57540"/>
    </ligand>
</feature>
<feature type="binding site" evidence="9">
    <location>
        <position position="150"/>
    </location>
    <ligand>
        <name>NAD(+)</name>
        <dbReference type="ChEBI" id="CHEBI:57540"/>
    </ligand>
</feature>
<dbReference type="EC" id="2.7.1.23" evidence="9"/>
<evidence type="ECO:0000256" key="4">
    <source>
        <dbReference type="ARBA" id="ARBA00022777"/>
    </source>
</evidence>
<dbReference type="GO" id="GO:0006741">
    <property type="term" value="P:NADP+ biosynthetic process"/>
    <property type="evidence" value="ECO:0007669"/>
    <property type="project" value="UniProtKB-UniRule"/>
</dbReference>
<dbReference type="EMBL" id="MLQR01000031">
    <property type="protein sequence ID" value="OIJ12427.1"/>
    <property type="molecule type" value="Genomic_DNA"/>
</dbReference>
<evidence type="ECO:0000313" key="10">
    <source>
        <dbReference type="EMBL" id="OIJ12427.1"/>
    </source>
</evidence>
<feature type="binding site" evidence="9">
    <location>
        <begin position="123"/>
        <end position="124"/>
    </location>
    <ligand>
        <name>NAD(+)</name>
        <dbReference type="ChEBI" id="CHEBI:57540"/>
    </ligand>
</feature>
<keyword evidence="3 9" id="KW-0547">Nucleotide-binding</keyword>
<evidence type="ECO:0000256" key="2">
    <source>
        <dbReference type="ARBA" id="ARBA00022679"/>
    </source>
</evidence>
<organism evidence="10 11">
    <name type="scientific">Anaerobacillus alkalilacustris</name>
    <dbReference type="NCBI Taxonomy" id="393763"/>
    <lineage>
        <taxon>Bacteria</taxon>
        <taxon>Bacillati</taxon>
        <taxon>Bacillota</taxon>
        <taxon>Bacilli</taxon>
        <taxon>Bacillales</taxon>
        <taxon>Bacillaceae</taxon>
        <taxon>Anaerobacillus</taxon>
    </lineage>
</organism>
<evidence type="ECO:0000256" key="6">
    <source>
        <dbReference type="ARBA" id="ARBA00022857"/>
    </source>
</evidence>
<evidence type="ECO:0000256" key="8">
    <source>
        <dbReference type="ARBA" id="ARBA00047925"/>
    </source>
</evidence>
<keyword evidence="4 9" id="KW-0418">Kinase</keyword>
<dbReference type="NCBIfam" id="NF002902">
    <property type="entry name" value="PRK03501.1"/>
    <property type="match status" value="1"/>
</dbReference>
<dbReference type="GO" id="GO:0046872">
    <property type="term" value="F:metal ion binding"/>
    <property type="evidence" value="ECO:0007669"/>
    <property type="project" value="UniProtKB-UniRule"/>
</dbReference>
<comment type="cofactor">
    <cofactor evidence="9">
        <name>a divalent metal cation</name>
        <dbReference type="ChEBI" id="CHEBI:60240"/>
    </cofactor>
</comment>
<dbReference type="AlphaFoldDB" id="A0A1S2LL78"/>
<dbReference type="SUPFAM" id="SSF111331">
    <property type="entry name" value="NAD kinase/diacylglycerol kinase-like"/>
    <property type="match status" value="1"/>
</dbReference>
<comment type="function">
    <text evidence="9">Involved in the regulation of the intracellular balance of NAD and NADP, and is a key enzyme in the biosynthesis of NADP. Catalyzes specifically the phosphorylation on 2'-hydroxyl of the adenosine moiety of NAD to yield NADP.</text>
</comment>
<dbReference type="Pfam" id="PF20143">
    <property type="entry name" value="NAD_kinase_C"/>
    <property type="match status" value="1"/>
</dbReference>
<evidence type="ECO:0000256" key="9">
    <source>
        <dbReference type="HAMAP-Rule" id="MF_00361"/>
    </source>
</evidence>
<comment type="similarity">
    <text evidence="9">Belongs to the NAD kinase family.</text>
</comment>
<dbReference type="Gene3D" id="2.60.200.30">
    <property type="entry name" value="Probable inorganic polyphosphate/atp-NAD kinase, domain 2"/>
    <property type="match status" value="1"/>
</dbReference>
<proteinExistence type="inferred from homology"/>